<dbReference type="Pfam" id="PF06278">
    <property type="entry name" value="CNDH2_N"/>
    <property type="match status" value="1"/>
</dbReference>
<dbReference type="InterPro" id="IPR031739">
    <property type="entry name" value="Ncaph2"/>
</dbReference>
<accession>A0A4D9CZL0</accession>
<dbReference type="GO" id="GO:0003682">
    <property type="term" value="F:chromatin binding"/>
    <property type="evidence" value="ECO:0007669"/>
    <property type="project" value="TreeGrafter"/>
</dbReference>
<dbReference type="GO" id="GO:0010032">
    <property type="term" value="P:meiotic chromosome condensation"/>
    <property type="evidence" value="ECO:0007669"/>
    <property type="project" value="TreeGrafter"/>
</dbReference>
<evidence type="ECO:0000313" key="3">
    <source>
        <dbReference type="EMBL" id="TFJ83063.1"/>
    </source>
</evidence>
<evidence type="ECO:0000256" key="1">
    <source>
        <dbReference type="SAM" id="MobiDB-lite"/>
    </source>
</evidence>
<gene>
    <name evidence="3" type="ORF">NSK_005634</name>
</gene>
<dbReference type="AlphaFoldDB" id="A0A4D9CZL0"/>
<dbReference type="GO" id="GO:0005634">
    <property type="term" value="C:nucleus"/>
    <property type="evidence" value="ECO:0007669"/>
    <property type="project" value="UniProtKB-SubCell"/>
</dbReference>
<dbReference type="PANTHER" id="PTHR14324:SF3">
    <property type="entry name" value="CONDENSIN-2 COMPLEX SUBUNIT H2"/>
    <property type="match status" value="1"/>
</dbReference>
<evidence type="ECO:0000259" key="2">
    <source>
        <dbReference type="Pfam" id="PF06278"/>
    </source>
</evidence>
<protein>
    <recommendedName>
        <fullName evidence="2">Condensin II complex subunit H2 N-terminal domain-containing protein</fullName>
    </recommendedName>
</protein>
<comment type="caution">
    <text evidence="3">The sequence shown here is derived from an EMBL/GenBank/DDBJ whole genome shotgun (WGS) entry which is preliminary data.</text>
</comment>
<sequence length="200" mass="22465">MGDSEEARFSHLLQPIRDLARNWDIDIASSLEDYLDELDGMEISLDGGQTNLNFAEAALLIQEQRLPFDIHHCGDEILGCLDKETFNQEKENGGDSIFPLPKKASHEEPKKGGKEGGREGGKEGEEEDVVRFQEMVSGKEQYEVCRLFLASLQLANNGNVQLVHQESNKDANGLSFRLKLLSDQRMHERFTGTELGNIDM</sequence>
<feature type="region of interest" description="Disordered" evidence="1">
    <location>
        <begin position="91"/>
        <end position="126"/>
    </location>
</feature>
<dbReference type="EMBL" id="SDOX01000073">
    <property type="protein sequence ID" value="TFJ83063.1"/>
    <property type="molecule type" value="Genomic_DNA"/>
</dbReference>
<keyword evidence="4" id="KW-1185">Reference proteome</keyword>
<dbReference type="PANTHER" id="PTHR14324">
    <property type="entry name" value="CONDENSIN-2 COMPLEX SUBUNIT H2"/>
    <property type="match status" value="1"/>
</dbReference>
<dbReference type="OrthoDB" id="10038475at2759"/>
<dbReference type="Proteomes" id="UP000355283">
    <property type="component" value="Unassembled WGS sequence"/>
</dbReference>
<dbReference type="GO" id="GO:0000796">
    <property type="term" value="C:condensin complex"/>
    <property type="evidence" value="ECO:0007669"/>
    <property type="project" value="TreeGrafter"/>
</dbReference>
<dbReference type="GO" id="GO:0051306">
    <property type="term" value="P:mitotic sister chromatid separation"/>
    <property type="evidence" value="ECO:0007669"/>
    <property type="project" value="TreeGrafter"/>
</dbReference>
<organism evidence="3 4">
    <name type="scientific">Nannochloropsis salina CCMP1776</name>
    <dbReference type="NCBI Taxonomy" id="1027361"/>
    <lineage>
        <taxon>Eukaryota</taxon>
        <taxon>Sar</taxon>
        <taxon>Stramenopiles</taxon>
        <taxon>Ochrophyta</taxon>
        <taxon>Eustigmatophyceae</taxon>
        <taxon>Eustigmatales</taxon>
        <taxon>Monodopsidaceae</taxon>
        <taxon>Microchloropsis</taxon>
        <taxon>Microchloropsis salina</taxon>
    </lineage>
</organism>
<feature type="compositionally biased region" description="Basic and acidic residues" evidence="1">
    <location>
        <begin position="104"/>
        <end position="123"/>
    </location>
</feature>
<proteinExistence type="predicted"/>
<dbReference type="InterPro" id="IPR009378">
    <property type="entry name" value="H2_N"/>
</dbReference>
<feature type="domain" description="Condensin II complex subunit H2 N-terminal" evidence="2">
    <location>
        <begin position="8"/>
        <end position="63"/>
    </location>
</feature>
<name>A0A4D9CZL0_9STRA</name>
<evidence type="ECO:0000313" key="4">
    <source>
        <dbReference type="Proteomes" id="UP000355283"/>
    </source>
</evidence>
<reference evidence="3 4" key="1">
    <citation type="submission" date="2019-01" db="EMBL/GenBank/DDBJ databases">
        <title>Nuclear Genome Assembly of the Microalgal Biofuel strain Nannochloropsis salina CCMP1776.</title>
        <authorList>
            <person name="Hovde B."/>
        </authorList>
    </citation>
    <scope>NUCLEOTIDE SEQUENCE [LARGE SCALE GENOMIC DNA]</scope>
    <source>
        <strain evidence="3 4">CCMP1776</strain>
    </source>
</reference>